<dbReference type="EMBL" id="VBPB01000329">
    <property type="protein sequence ID" value="TMQ69222.1"/>
    <property type="molecule type" value="Genomic_DNA"/>
</dbReference>
<evidence type="ECO:0000256" key="6">
    <source>
        <dbReference type="HAMAP-Rule" id="MF_00564"/>
    </source>
</evidence>
<gene>
    <name evidence="6" type="primary">rph</name>
    <name evidence="10" type="ORF">E6K81_15415</name>
</gene>
<dbReference type="InterPro" id="IPR036345">
    <property type="entry name" value="ExoRNase_PH_dom2_sf"/>
</dbReference>
<protein>
    <recommendedName>
        <fullName evidence="6">Ribonuclease PH</fullName>
        <shortName evidence="6">RNase PH</shortName>
        <ecNumber evidence="6">2.7.7.56</ecNumber>
    </recommendedName>
    <alternativeName>
        <fullName evidence="6">tRNA nucleotidyltransferase</fullName>
    </alternativeName>
</protein>
<evidence type="ECO:0000256" key="1">
    <source>
        <dbReference type="ARBA" id="ARBA00006678"/>
    </source>
</evidence>
<dbReference type="InterPro" id="IPR015847">
    <property type="entry name" value="ExoRNase_PH_dom2"/>
</dbReference>
<comment type="function">
    <text evidence="6">Phosphorolytic 3'-5' exoribonuclease that plays an important role in tRNA 3'-end maturation. Removes nucleotide residues following the 3'-CCA terminus of tRNAs; can also add nucleotides to the ends of RNA molecules by using nucleoside diphosphates as substrates, but this may not be physiologically important. Probably plays a role in initiation of 16S rRNA degradation (leading to ribosome degradation) during starvation.</text>
</comment>
<dbReference type="InterPro" id="IPR002381">
    <property type="entry name" value="RNase_PH_bac-type"/>
</dbReference>
<evidence type="ECO:0000256" key="3">
    <source>
        <dbReference type="ARBA" id="ARBA00022555"/>
    </source>
</evidence>
<feature type="domain" description="Exoribonuclease phosphorolytic" evidence="9">
    <location>
        <begin position="175"/>
        <end position="241"/>
    </location>
</feature>
<keyword evidence="5" id="KW-0694">RNA-binding</keyword>
<dbReference type="SUPFAM" id="SSF54211">
    <property type="entry name" value="Ribosomal protein S5 domain 2-like"/>
    <property type="match status" value="1"/>
</dbReference>
<dbReference type="GO" id="GO:0031125">
    <property type="term" value="P:rRNA 3'-end processing"/>
    <property type="evidence" value="ECO:0007669"/>
    <property type="project" value="UniProtKB-ARBA"/>
</dbReference>
<dbReference type="InterPro" id="IPR001247">
    <property type="entry name" value="ExoRNase_PH_dom1"/>
</dbReference>
<evidence type="ECO:0000259" key="8">
    <source>
        <dbReference type="Pfam" id="PF01138"/>
    </source>
</evidence>
<dbReference type="EC" id="2.7.7.56" evidence="6"/>
<dbReference type="Proteomes" id="UP000319771">
    <property type="component" value="Unassembled WGS sequence"/>
</dbReference>
<comment type="caution">
    <text evidence="10">The sequence shown here is derived from an EMBL/GenBank/DDBJ whole genome shotgun (WGS) entry which is preliminary data.</text>
</comment>
<feature type="binding site" evidence="6">
    <location>
        <begin position="142"/>
        <end position="144"/>
    </location>
    <ligand>
        <name>phosphate</name>
        <dbReference type="ChEBI" id="CHEBI:43474"/>
        <note>substrate</note>
    </ligand>
</feature>
<dbReference type="GO" id="GO:0008033">
    <property type="term" value="P:tRNA processing"/>
    <property type="evidence" value="ECO:0007669"/>
    <property type="project" value="UniProtKB-UniRule"/>
</dbReference>
<dbReference type="InterPro" id="IPR027408">
    <property type="entry name" value="PNPase/RNase_PH_dom_sf"/>
</dbReference>
<dbReference type="PANTHER" id="PTHR11953">
    <property type="entry name" value="EXOSOME COMPLEX COMPONENT"/>
    <property type="match status" value="1"/>
</dbReference>
<dbReference type="InterPro" id="IPR020568">
    <property type="entry name" value="Ribosomal_Su5_D2-typ_SF"/>
</dbReference>
<evidence type="ECO:0000259" key="9">
    <source>
        <dbReference type="Pfam" id="PF03725"/>
    </source>
</evidence>
<evidence type="ECO:0000256" key="4">
    <source>
        <dbReference type="ARBA" id="ARBA00022694"/>
    </source>
</evidence>
<evidence type="ECO:0000313" key="10">
    <source>
        <dbReference type="EMBL" id="TMQ69222.1"/>
    </source>
</evidence>
<proteinExistence type="inferred from homology"/>
<dbReference type="Pfam" id="PF01138">
    <property type="entry name" value="RNase_PH"/>
    <property type="match status" value="1"/>
</dbReference>
<reference evidence="10 11" key="1">
    <citation type="journal article" date="2019" name="Nat. Microbiol.">
        <title>Mediterranean grassland soil C-N compound turnover is dependent on rainfall and depth, and is mediated by genomically divergent microorganisms.</title>
        <authorList>
            <person name="Diamond S."/>
            <person name="Andeer P.F."/>
            <person name="Li Z."/>
            <person name="Crits-Christoph A."/>
            <person name="Burstein D."/>
            <person name="Anantharaman K."/>
            <person name="Lane K.R."/>
            <person name="Thomas B.C."/>
            <person name="Pan C."/>
            <person name="Northen T.R."/>
            <person name="Banfield J.F."/>
        </authorList>
    </citation>
    <scope>NUCLEOTIDE SEQUENCE [LARGE SCALE GENOMIC DNA]</scope>
    <source>
        <strain evidence="10">WS_11</strain>
    </source>
</reference>
<dbReference type="Pfam" id="PF03725">
    <property type="entry name" value="RNase_PH_C"/>
    <property type="match status" value="1"/>
</dbReference>
<dbReference type="GO" id="GO:0000175">
    <property type="term" value="F:3'-5'-RNA exonuclease activity"/>
    <property type="evidence" value="ECO:0007669"/>
    <property type="project" value="UniProtKB-UniRule"/>
</dbReference>
<keyword evidence="6 10" id="KW-0808">Transferase</keyword>
<accession>A0A538U023</accession>
<sequence>MTRKPQAIREREAKAPAAAAFVREGGRSPRQIRPLKFERGVLSHAEGSAMVSLGRTRVLCSASVEDRAPGWLRGQGKGWVTAEYGMLPRSTGDRTPRTSQTGGRAQEIQRLIGRSLRAVTDLSTFGERTIILDCDVLEADGGTRTAAIDGALVALHDAFVTLSNRGRLTGPPLRDTVAAISVGLVGGTACLDLDYAEDSTAQVDMNVVMTGAGRFVEVQGTGESVSFSEAELRALIRLARTGVRRVVTAQRRLLGDSGLLPVL</sequence>
<comment type="catalytic activity">
    <reaction evidence="6">
        <text>tRNA(n+1) + phosphate = tRNA(n) + a ribonucleoside 5'-diphosphate</text>
        <dbReference type="Rhea" id="RHEA:10628"/>
        <dbReference type="Rhea" id="RHEA-COMP:17343"/>
        <dbReference type="Rhea" id="RHEA-COMP:17344"/>
        <dbReference type="ChEBI" id="CHEBI:43474"/>
        <dbReference type="ChEBI" id="CHEBI:57930"/>
        <dbReference type="ChEBI" id="CHEBI:173114"/>
        <dbReference type="EC" id="2.7.7.56"/>
    </reaction>
</comment>
<dbReference type="AlphaFoldDB" id="A0A538U023"/>
<dbReference type="InterPro" id="IPR050080">
    <property type="entry name" value="RNase_PH"/>
</dbReference>
<organism evidence="10 11">
    <name type="scientific">Eiseniibacteriota bacterium</name>
    <dbReference type="NCBI Taxonomy" id="2212470"/>
    <lineage>
        <taxon>Bacteria</taxon>
        <taxon>Candidatus Eiseniibacteriota</taxon>
    </lineage>
</organism>
<comment type="similarity">
    <text evidence="1 6">Belongs to the RNase PH family.</text>
</comment>
<dbReference type="FunFam" id="3.30.230.70:FF:000003">
    <property type="entry name" value="Ribonuclease PH"/>
    <property type="match status" value="1"/>
</dbReference>
<feature type="region of interest" description="Disordered" evidence="7">
    <location>
        <begin position="86"/>
        <end position="105"/>
    </location>
</feature>
<dbReference type="GO" id="GO:0016075">
    <property type="term" value="P:rRNA catabolic process"/>
    <property type="evidence" value="ECO:0007669"/>
    <property type="project" value="UniProtKB-UniRule"/>
</dbReference>
<dbReference type="HAMAP" id="MF_00564">
    <property type="entry name" value="RNase_PH"/>
    <property type="match status" value="1"/>
</dbReference>
<dbReference type="GO" id="GO:0009022">
    <property type="term" value="F:tRNA nucleotidyltransferase activity"/>
    <property type="evidence" value="ECO:0007669"/>
    <property type="project" value="UniProtKB-UniRule"/>
</dbReference>
<keyword evidence="3 6" id="KW-0820">tRNA-binding</keyword>
<evidence type="ECO:0000256" key="5">
    <source>
        <dbReference type="ARBA" id="ARBA00022884"/>
    </source>
</evidence>
<dbReference type="PANTHER" id="PTHR11953:SF0">
    <property type="entry name" value="EXOSOME COMPLEX COMPONENT RRP41"/>
    <property type="match status" value="1"/>
</dbReference>
<keyword evidence="4 6" id="KW-0819">tRNA processing</keyword>
<evidence type="ECO:0000313" key="11">
    <source>
        <dbReference type="Proteomes" id="UP000319771"/>
    </source>
</evidence>
<evidence type="ECO:0000256" key="7">
    <source>
        <dbReference type="SAM" id="MobiDB-lite"/>
    </source>
</evidence>
<dbReference type="GO" id="GO:0000049">
    <property type="term" value="F:tRNA binding"/>
    <property type="evidence" value="ECO:0007669"/>
    <property type="project" value="UniProtKB-UniRule"/>
</dbReference>
<dbReference type="Gene3D" id="3.30.230.70">
    <property type="entry name" value="GHMP Kinase, N-terminal domain"/>
    <property type="match status" value="1"/>
</dbReference>
<evidence type="ECO:0000256" key="2">
    <source>
        <dbReference type="ARBA" id="ARBA00022552"/>
    </source>
</evidence>
<dbReference type="SUPFAM" id="SSF55666">
    <property type="entry name" value="Ribonuclease PH domain 2-like"/>
    <property type="match status" value="1"/>
</dbReference>
<feature type="domain" description="Exoribonuclease phosphorolytic" evidence="8">
    <location>
        <begin position="31"/>
        <end position="158"/>
    </location>
</feature>
<comment type="subunit">
    <text evidence="6">Homohexameric ring arranged as a trimer of dimers.</text>
</comment>
<keyword evidence="2 6" id="KW-0698">rRNA processing</keyword>
<feature type="binding site" evidence="6">
    <location>
        <position position="104"/>
    </location>
    <ligand>
        <name>phosphate</name>
        <dbReference type="ChEBI" id="CHEBI:43474"/>
        <note>substrate</note>
    </ligand>
</feature>
<dbReference type="NCBIfam" id="TIGR01966">
    <property type="entry name" value="RNasePH"/>
    <property type="match status" value="1"/>
</dbReference>
<keyword evidence="6 10" id="KW-0548">Nucleotidyltransferase</keyword>
<name>A0A538U023_UNCEI</name>